<feature type="coiled-coil region" evidence="2">
    <location>
        <begin position="552"/>
        <end position="582"/>
    </location>
</feature>
<dbReference type="SUPFAM" id="SSF56672">
    <property type="entry name" value="DNA/RNA polymerases"/>
    <property type="match status" value="1"/>
</dbReference>
<dbReference type="SUPFAM" id="SSF100879">
    <property type="entry name" value="Lesion bypass DNA polymerase (Y-family), little finger domain"/>
    <property type="match status" value="1"/>
</dbReference>
<comment type="caution">
    <text evidence="5">The sequence shown here is derived from an EMBL/GenBank/DDBJ whole genome shotgun (WGS) entry which is preliminary data.</text>
</comment>
<reference evidence="5" key="1">
    <citation type="submission" date="2019-04" db="EMBL/GenBank/DDBJ databases">
        <title>Sequencing of skin fungus with MAO and IRED activity.</title>
        <authorList>
            <person name="Marsaioli A.J."/>
            <person name="Bonatto J.M.C."/>
            <person name="Reis Junior O."/>
        </authorList>
    </citation>
    <scope>NUCLEOTIDE SEQUENCE</scope>
    <source>
        <strain evidence="5">30M1</strain>
    </source>
</reference>
<dbReference type="Gene3D" id="1.10.150.810">
    <property type="match status" value="1"/>
</dbReference>
<dbReference type="InterPro" id="IPR050116">
    <property type="entry name" value="DNA_polymerase-Y"/>
</dbReference>
<dbReference type="CDD" id="cd03586">
    <property type="entry name" value="PolY_Pol_IV_kappa"/>
    <property type="match status" value="1"/>
</dbReference>
<dbReference type="Pfam" id="PF00817">
    <property type="entry name" value="IMS"/>
    <property type="match status" value="1"/>
</dbReference>
<gene>
    <name evidence="5" type="ORF">E8E13_008506</name>
</gene>
<dbReference type="InterPro" id="IPR001126">
    <property type="entry name" value="UmuC"/>
</dbReference>
<dbReference type="Gene3D" id="1.10.150.20">
    <property type="entry name" value="5' to 3' exonuclease, C-terminal subdomain"/>
    <property type="match status" value="1"/>
</dbReference>
<dbReference type="NCBIfam" id="NF002677">
    <property type="entry name" value="PRK02406.1"/>
    <property type="match status" value="1"/>
</dbReference>
<dbReference type="Gene3D" id="3.30.160.60">
    <property type="entry name" value="Classic Zinc Finger"/>
    <property type="match status" value="1"/>
</dbReference>
<feature type="compositionally biased region" description="Polar residues" evidence="3">
    <location>
        <begin position="18"/>
        <end position="30"/>
    </location>
</feature>
<dbReference type="InterPro" id="IPR043128">
    <property type="entry name" value="Rev_trsase/Diguanyl_cyclase"/>
</dbReference>
<keyword evidence="6" id="KW-1185">Reference proteome</keyword>
<accession>A0A9P4TFZ1</accession>
<sequence>MTSSASGSSARSPHSRPQSVSATATPTPTRNVPAEAADASGAATPPTINMSTPTPAPPSDLRQSTRAMHATESPQLPAVASTEHDSLKYHLLGPSLTKAGQDTVDQQKVSEIIYNASKGSKFFNNEEVKDKNLTDKIAKILAKKAQLEKLDLSSDLRRADDYVAELELSRDLSQTIVHLDCDAFYAAVEELDRPELKEVPMAVGKGVLTTCNYHARKFGCRSGMAGFVAMKLCPQLICVPMNFPKYMAKAQEVREVLALYDPNFESASCDEAYLNITQYCKDHDMGPEEVVSQLRAEVFEKAKITVSAGIAANAKLAKIGSNKNKPNGQFFLQSDRQTIMEFMKTMPTRKVNGIGRVFERELDAIGVKTCGDIYAYRGYLAQLFGQKAFQFLMQCYLGLGRTTIQQPEESHRKSVGTETTFRELGSPDALREKLRYVADELEGDLKRTEYKGRTLCIKIKLATYEVHTRQTTPPFAVQRADDLYKYSLPMLEKLMREIPNMKLRLMGLRVTHIVSTRKPGIDFFGRNRLNGNAPTKKRVNRTGGEWEVWPEQDFEEAAARERNEEMNELEQLSQEYERTQIKEDPGASVTPLSEPVSEEQWTCPICSLPQPPDDSTFNAHIDFCLSRDTIKEAVKSTTPAPAPPSLDKLPTTSKPVPKKGKRGRPKNDSQPSDEQAREKKRAFFFAGAS</sequence>
<dbReference type="GO" id="GO:0042276">
    <property type="term" value="P:error-prone translesion synthesis"/>
    <property type="evidence" value="ECO:0007669"/>
    <property type="project" value="TreeGrafter"/>
</dbReference>
<dbReference type="PANTHER" id="PTHR11076:SF33">
    <property type="entry name" value="DNA POLYMERASE KAPPA"/>
    <property type="match status" value="1"/>
</dbReference>
<evidence type="ECO:0000313" key="6">
    <source>
        <dbReference type="Proteomes" id="UP000801428"/>
    </source>
</evidence>
<name>A0A9P4TFZ1_CURKU</name>
<dbReference type="FunFam" id="1.10.150.810:FF:000003">
    <property type="entry name" value="DNA polymerase kappa subunit"/>
    <property type="match status" value="1"/>
</dbReference>
<dbReference type="GO" id="GO:0005634">
    <property type="term" value="C:nucleus"/>
    <property type="evidence" value="ECO:0007669"/>
    <property type="project" value="TreeGrafter"/>
</dbReference>
<evidence type="ECO:0000256" key="1">
    <source>
        <dbReference type="ARBA" id="ARBA00016178"/>
    </source>
</evidence>
<dbReference type="FunFam" id="1.10.150.810:FF:000001">
    <property type="entry name" value="DNA polymerase kappa"/>
    <property type="match status" value="1"/>
</dbReference>
<dbReference type="PANTHER" id="PTHR11076">
    <property type="entry name" value="DNA REPAIR POLYMERASE UMUC / TRANSFERASE FAMILY MEMBER"/>
    <property type="match status" value="1"/>
</dbReference>
<dbReference type="GO" id="GO:0070987">
    <property type="term" value="P:error-free translesion synthesis"/>
    <property type="evidence" value="ECO:0007669"/>
    <property type="project" value="UniProtKB-ARBA"/>
</dbReference>
<dbReference type="Pfam" id="PF11799">
    <property type="entry name" value="IMS_C"/>
    <property type="match status" value="1"/>
</dbReference>
<dbReference type="FunFam" id="1.10.150.20:FF:000039">
    <property type="entry name" value="Polymerase (DNA directed) kappa"/>
    <property type="match status" value="1"/>
</dbReference>
<dbReference type="AlphaFoldDB" id="A0A9P4TFZ1"/>
<dbReference type="Gene3D" id="3.30.1490.100">
    <property type="entry name" value="DNA polymerase, Y-family, little finger domain"/>
    <property type="match status" value="1"/>
</dbReference>
<organism evidence="5 6">
    <name type="scientific">Curvularia kusanoi</name>
    <name type="common">Cochliobolus kusanoi</name>
    <dbReference type="NCBI Taxonomy" id="90978"/>
    <lineage>
        <taxon>Eukaryota</taxon>
        <taxon>Fungi</taxon>
        <taxon>Dikarya</taxon>
        <taxon>Ascomycota</taxon>
        <taxon>Pezizomycotina</taxon>
        <taxon>Dothideomycetes</taxon>
        <taxon>Pleosporomycetidae</taxon>
        <taxon>Pleosporales</taxon>
        <taxon>Pleosporineae</taxon>
        <taxon>Pleosporaceae</taxon>
        <taxon>Curvularia</taxon>
    </lineage>
</organism>
<feature type="domain" description="UmuC" evidence="4">
    <location>
        <begin position="176"/>
        <end position="355"/>
    </location>
</feature>
<dbReference type="OrthoDB" id="1747274at2759"/>
<dbReference type="GO" id="GO:0003887">
    <property type="term" value="F:DNA-directed DNA polymerase activity"/>
    <property type="evidence" value="ECO:0007669"/>
    <property type="project" value="InterPro"/>
</dbReference>
<evidence type="ECO:0000313" key="5">
    <source>
        <dbReference type="EMBL" id="KAF3004285.1"/>
    </source>
</evidence>
<dbReference type="EMBL" id="SWKU01000008">
    <property type="protein sequence ID" value="KAF3004285.1"/>
    <property type="molecule type" value="Genomic_DNA"/>
</dbReference>
<dbReference type="FunFam" id="3.30.1490.100:FF:000010">
    <property type="entry name" value="DNA-directed polymerase kappa"/>
    <property type="match status" value="1"/>
</dbReference>
<evidence type="ECO:0000259" key="4">
    <source>
        <dbReference type="PROSITE" id="PS50173"/>
    </source>
</evidence>
<dbReference type="GO" id="GO:0006281">
    <property type="term" value="P:DNA repair"/>
    <property type="evidence" value="ECO:0007669"/>
    <property type="project" value="InterPro"/>
</dbReference>
<dbReference type="InterPro" id="IPR022880">
    <property type="entry name" value="DNApol_IV"/>
</dbReference>
<evidence type="ECO:0000256" key="3">
    <source>
        <dbReference type="SAM" id="MobiDB-lite"/>
    </source>
</evidence>
<keyword evidence="2" id="KW-0175">Coiled coil</keyword>
<feature type="region of interest" description="Disordered" evidence="3">
    <location>
        <begin position="634"/>
        <end position="689"/>
    </location>
</feature>
<dbReference type="FunFam" id="3.40.1170.60:FF:000012">
    <property type="entry name" value="Putative DNA-directed polymerase kappa"/>
    <property type="match status" value="1"/>
</dbReference>
<dbReference type="Gene3D" id="3.40.1170.60">
    <property type="match status" value="1"/>
</dbReference>
<dbReference type="InterPro" id="IPR043502">
    <property type="entry name" value="DNA/RNA_pol_sf"/>
</dbReference>
<dbReference type="GO" id="GO:0003684">
    <property type="term" value="F:damaged DNA binding"/>
    <property type="evidence" value="ECO:0007669"/>
    <property type="project" value="InterPro"/>
</dbReference>
<dbReference type="InterPro" id="IPR036775">
    <property type="entry name" value="DNA_pol_Y-fam_lit_finger_sf"/>
</dbReference>
<proteinExistence type="predicted"/>
<evidence type="ECO:0000256" key="2">
    <source>
        <dbReference type="SAM" id="Coils"/>
    </source>
</evidence>
<protein>
    <recommendedName>
        <fullName evidence="1">DNA polymerase kappa</fullName>
    </recommendedName>
</protein>
<dbReference type="FunFam" id="3.30.70.270:FF:000014">
    <property type="entry name" value="DNA polymerase kappa subunit"/>
    <property type="match status" value="1"/>
</dbReference>
<feature type="region of interest" description="Disordered" evidence="3">
    <location>
        <begin position="1"/>
        <end position="82"/>
    </location>
</feature>
<dbReference type="Gene3D" id="3.30.70.270">
    <property type="match status" value="1"/>
</dbReference>
<dbReference type="PROSITE" id="PS50173">
    <property type="entry name" value="UMUC"/>
    <property type="match status" value="1"/>
</dbReference>
<feature type="compositionally biased region" description="Low complexity" evidence="3">
    <location>
        <begin position="1"/>
        <end position="17"/>
    </location>
</feature>
<dbReference type="InterPro" id="IPR017961">
    <property type="entry name" value="DNA_pol_Y-fam_little_finger"/>
</dbReference>
<dbReference type="Proteomes" id="UP000801428">
    <property type="component" value="Unassembled WGS sequence"/>
</dbReference>